<dbReference type="HOGENOM" id="CLU_1406784_0_0_7"/>
<proteinExistence type="predicted"/>
<dbReference type="Pfam" id="PF00072">
    <property type="entry name" value="Response_reg"/>
    <property type="match status" value="1"/>
</dbReference>
<dbReference type="PROSITE" id="PS50110">
    <property type="entry name" value="RESPONSE_REGULATORY"/>
    <property type="match status" value="1"/>
</dbReference>
<dbReference type="AlphaFoldDB" id="K0NCN5"/>
<evidence type="ECO:0000313" key="5">
    <source>
        <dbReference type="EMBL" id="CCK78450.1"/>
    </source>
</evidence>
<feature type="domain" description="Response regulatory" evidence="4">
    <location>
        <begin position="54"/>
        <end position="172"/>
    </location>
</feature>
<gene>
    <name evidence="5" type="ordered locus">TOL2_C02800</name>
</gene>
<evidence type="ECO:0000256" key="2">
    <source>
        <dbReference type="ARBA" id="ARBA00023012"/>
    </source>
</evidence>
<dbReference type="SMART" id="SM00448">
    <property type="entry name" value="REC"/>
    <property type="match status" value="1"/>
</dbReference>
<dbReference type="InterPro" id="IPR011006">
    <property type="entry name" value="CheY-like_superfamily"/>
</dbReference>
<dbReference type="InterPro" id="IPR001789">
    <property type="entry name" value="Sig_transdc_resp-reg_receiver"/>
</dbReference>
<accession>K0NCN5</accession>
<dbReference type="SUPFAM" id="SSF52172">
    <property type="entry name" value="CheY-like"/>
    <property type="match status" value="1"/>
</dbReference>
<dbReference type="PANTHER" id="PTHR45339">
    <property type="entry name" value="HYBRID SIGNAL TRANSDUCTION HISTIDINE KINASE J"/>
    <property type="match status" value="1"/>
</dbReference>
<dbReference type="PANTHER" id="PTHR45339:SF1">
    <property type="entry name" value="HYBRID SIGNAL TRANSDUCTION HISTIDINE KINASE J"/>
    <property type="match status" value="1"/>
</dbReference>
<organism evidence="5 6">
    <name type="scientific">Desulfobacula toluolica (strain DSM 7467 / Tol2)</name>
    <dbReference type="NCBI Taxonomy" id="651182"/>
    <lineage>
        <taxon>Bacteria</taxon>
        <taxon>Pseudomonadati</taxon>
        <taxon>Thermodesulfobacteriota</taxon>
        <taxon>Desulfobacteria</taxon>
        <taxon>Desulfobacterales</taxon>
        <taxon>Desulfobacteraceae</taxon>
        <taxon>Desulfobacula</taxon>
    </lineage>
</organism>
<evidence type="ECO:0000313" key="6">
    <source>
        <dbReference type="Proteomes" id="UP000007347"/>
    </source>
</evidence>
<keyword evidence="1 3" id="KW-0597">Phosphoprotein</keyword>
<sequence length="193" mass="21792">MRKNSISAYLTKPVRQCDLYNSLLTVNGTPPRHENHQLVTRYSLAEETRWSNLHILLAEDNKVNQMVALSMLKKYGCRVSLANDGRQAVELFLGELPDLVLMDCQMPEMDGYQATGEIRKHEKKLNIKTPIVALTAHALEGDREKCLTAGMDDYLSKPFKSKGLQAVLDRWSLSGKDHDLKNKINGPEQVSKV</sequence>
<dbReference type="CDD" id="cd17546">
    <property type="entry name" value="REC_hyHK_CKI1_RcsC-like"/>
    <property type="match status" value="1"/>
</dbReference>
<name>K0NCN5_DESTT</name>
<feature type="modified residue" description="4-aspartylphosphate" evidence="3">
    <location>
        <position position="103"/>
    </location>
</feature>
<dbReference type="Gene3D" id="3.40.50.2300">
    <property type="match status" value="1"/>
</dbReference>
<evidence type="ECO:0000256" key="1">
    <source>
        <dbReference type="ARBA" id="ARBA00022553"/>
    </source>
</evidence>
<reference evidence="5 6" key="1">
    <citation type="journal article" date="2013" name="Environ. Microbiol.">
        <title>Complete genome, catabolic sub-proteomes and key-metabolites of Desulfobacula toluolica Tol2, a marine, aromatic compound-degrading, sulfate-reducing bacterium.</title>
        <authorList>
            <person name="Wohlbrand L."/>
            <person name="Jacob J.H."/>
            <person name="Kube M."/>
            <person name="Mussmann M."/>
            <person name="Jarling R."/>
            <person name="Beck A."/>
            <person name="Amann R."/>
            <person name="Wilkes H."/>
            <person name="Reinhardt R."/>
            <person name="Rabus R."/>
        </authorList>
    </citation>
    <scope>NUCLEOTIDE SEQUENCE [LARGE SCALE GENOMIC DNA]</scope>
    <source>
        <strain evidence="6">DSM 7467 / Tol2</strain>
    </source>
</reference>
<dbReference type="EMBL" id="FO203503">
    <property type="protein sequence ID" value="CCK78450.1"/>
    <property type="molecule type" value="Genomic_DNA"/>
</dbReference>
<keyword evidence="6" id="KW-1185">Reference proteome</keyword>
<dbReference type="GO" id="GO:0000160">
    <property type="term" value="P:phosphorelay signal transduction system"/>
    <property type="evidence" value="ECO:0007669"/>
    <property type="project" value="UniProtKB-KW"/>
</dbReference>
<dbReference type="RefSeq" id="WP_014955807.1">
    <property type="nucleotide sequence ID" value="NC_018645.1"/>
</dbReference>
<evidence type="ECO:0000259" key="4">
    <source>
        <dbReference type="PROSITE" id="PS50110"/>
    </source>
</evidence>
<dbReference type="KEGG" id="dto:TOL2_C02800"/>
<keyword evidence="2" id="KW-0902">Two-component regulatory system</keyword>
<dbReference type="Proteomes" id="UP000007347">
    <property type="component" value="Chromosome"/>
</dbReference>
<dbReference type="STRING" id="651182.TOL2_C02800"/>
<protein>
    <submittedName>
        <fullName evidence="5">Predicted response regulator</fullName>
    </submittedName>
</protein>
<evidence type="ECO:0000256" key="3">
    <source>
        <dbReference type="PROSITE-ProRule" id="PRU00169"/>
    </source>
</evidence>